<proteinExistence type="predicted"/>
<sequence length="196" mass="23293">MIHGSCGIARKSSSCMHNGRCSRHFPKKYVENTTIDEDGYSAYNRREDDRTIKREGIHLHNRYVVPYNRYLLLKYGTHINVEWCNQEKSIKYLFKYINKGNDRITAAFTQSVHDKDSIHIDEIDIYYDCRYIYPCEATWRIFEFPIHHREPAVEKLSFHLPNEQLIIFSDSDPIDIVFNKPSVRESHLLNLYGMKN</sequence>
<reference evidence="1 2" key="2">
    <citation type="journal article" date="2017" name="Genome Biol.">
        <title>New reference genome sequences of hot pepper reveal the massive evolution of plant disease-resistance genes by retroduplication.</title>
        <authorList>
            <person name="Kim S."/>
            <person name="Park J."/>
            <person name="Yeom S.I."/>
            <person name="Kim Y.M."/>
            <person name="Seo E."/>
            <person name="Kim K.T."/>
            <person name="Kim M.S."/>
            <person name="Lee J.M."/>
            <person name="Cheong K."/>
            <person name="Shin H.S."/>
            <person name="Kim S.B."/>
            <person name="Han K."/>
            <person name="Lee J."/>
            <person name="Park M."/>
            <person name="Lee H.A."/>
            <person name="Lee H.Y."/>
            <person name="Lee Y."/>
            <person name="Oh S."/>
            <person name="Lee J.H."/>
            <person name="Choi E."/>
            <person name="Choi E."/>
            <person name="Lee S.E."/>
            <person name="Jeon J."/>
            <person name="Kim H."/>
            <person name="Choi G."/>
            <person name="Song H."/>
            <person name="Lee J."/>
            <person name="Lee S.C."/>
            <person name="Kwon J.K."/>
            <person name="Lee H.Y."/>
            <person name="Koo N."/>
            <person name="Hong Y."/>
            <person name="Kim R.W."/>
            <person name="Kang W.H."/>
            <person name="Huh J.H."/>
            <person name="Kang B.C."/>
            <person name="Yang T.J."/>
            <person name="Lee Y.H."/>
            <person name="Bennetzen J.L."/>
            <person name="Choi D."/>
        </authorList>
    </citation>
    <scope>NUCLEOTIDE SEQUENCE [LARGE SCALE GENOMIC DNA]</scope>
    <source>
        <strain evidence="2">cv. CM334</strain>
    </source>
</reference>
<dbReference type="AlphaFoldDB" id="A0A2G2ZAU6"/>
<dbReference type="STRING" id="4072.A0A2G2ZAU6"/>
<dbReference type="Proteomes" id="UP000222542">
    <property type="component" value="Unassembled WGS sequence"/>
</dbReference>
<keyword evidence="2" id="KW-1185">Reference proteome</keyword>
<dbReference type="Gramene" id="PHT78995">
    <property type="protein sequence ID" value="PHT78995"/>
    <property type="gene ID" value="T459_17047"/>
</dbReference>
<dbReference type="PANTHER" id="PTHR10492">
    <property type="match status" value="1"/>
</dbReference>
<dbReference type="PANTHER" id="PTHR10492:SF101">
    <property type="entry name" value="ATP-DEPENDENT DNA HELICASE"/>
    <property type="match status" value="1"/>
</dbReference>
<name>A0A2G2ZAU6_CAPAN</name>
<dbReference type="EMBL" id="AYRZ02000006">
    <property type="protein sequence ID" value="PHT78995.1"/>
    <property type="molecule type" value="Genomic_DNA"/>
</dbReference>
<evidence type="ECO:0000313" key="1">
    <source>
        <dbReference type="EMBL" id="PHT78995.1"/>
    </source>
</evidence>
<protein>
    <submittedName>
        <fullName evidence="1">Uncharacterized protein</fullName>
    </submittedName>
</protein>
<organism evidence="1 2">
    <name type="scientific">Capsicum annuum</name>
    <name type="common">Capsicum pepper</name>
    <dbReference type="NCBI Taxonomy" id="4072"/>
    <lineage>
        <taxon>Eukaryota</taxon>
        <taxon>Viridiplantae</taxon>
        <taxon>Streptophyta</taxon>
        <taxon>Embryophyta</taxon>
        <taxon>Tracheophyta</taxon>
        <taxon>Spermatophyta</taxon>
        <taxon>Magnoliopsida</taxon>
        <taxon>eudicotyledons</taxon>
        <taxon>Gunneridae</taxon>
        <taxon>Pentapetalae</taxon>
        <taxon>asterids</taxon>
        <taxon>lamiids</taxon>
        <taxon>Solanales</taxon>
        <taxon>Solanaceae</taxon>
        <taxon>Solanoideae</taxon>
        <taxon>Capsiceae</taxon>
        <taxon>Capsicum</taxon>
    </lineage>
</organism>
<comment type="caution">
    <text evidence="1">The sequence shown here is derived from an EMBL/GenBank/DDBJ whole genome shotgun (WGS) entry which is preliminary data.</text>
</comment>
<reference evidence="1 2" key="1">
    <citation type="journal article" date="2014" name="Nat. Genet.">
        <title>Genome sequence of the hot pepper provides insights into the evolution of pungency in Capsicum species.</title>
        <authorList>
            <person name="Kim S."/>
            <person name="Park M."/>
            <person name="Yeom S.I."/>
            <person name="Kim Y.M."/>
            <person name="Lee J.M."/>
            <person name="Lee H.A."/>
            <person name="Seo E."/>
            <person name="Choi J."/>
            <person name="Cheong K."/>
            <person name="Kim K.T."/>
            <person name="Jung K."/>
            <person name="Lee G.W."/>
            <person name="Oh S.K."/>
            <person name="Bae C."/>
            <person name="Kim S.B."/>
            <person name="Lee H.Y."/>
            <person name="Kim S.Y."/>
            <person name="Kim M.S."/>
            <person name="Kang B.C."/>
            <person name="Jo Y.D."/>
            <person name="Yang H.B."/>
            <person name="Jeong H.J."/>
            <person name="Kang W.H."/>
            <person name="Kwon J.K."/>
            <person name="Shin C."/>
            <person name="Lim J.Y."/>
            <person name="Park J.H."/>
            <person name="Huh J.H."/>
            <person name="Kim J.S."/>
            <person name="Kim B.D."/>
            <person name="Cohen O."/>
            <person name="Paran I."/>
            <person name="Suh M.C."/>
            <person name="Lee S.B."/>
            <person name="Kim Y.K."/>
            <person name="Shin Y."/>
            <person name="Noh S.J."/>
            <person name="Park J."/>
            <person name="Seo Y.S."/>
            <person name="Kwon S.Y."/>
            <person name="Kim H.A."/>
            <person name="Park J.M."/>
            <person name="Kim H.J."/>
            <person name="Choi S.B."/>
            <person name="Bosland P.W."/>
            <person name="Reeves G."/>
            <person name="Jo S.H."/>
            <person name="Lee B.W."/>
            <person name="Cho H.T."/>
            <person name="Choi H.S."/>
            <person name="Lee M.S."/>
            <person name="Yu Y."/>
            <person name="Do Choi Y."/>
            <person name="Park B.S."/>
            <person name="van Deynze A."/>
            <person name="Ashrafi H."/>
            <person name="Hill T."/>
            <person name="Kim W.T."/>
            <person name="Pai H.S."/>
            <person name="Ahn H.K."/>
            <person name="Yeam I."/>
            <person name="Giovannoni J.J."/>
            <person name="Rose J.K."/>
            <person name="Sorensen I."/>
            <person name="Lee S.J."/>
            <person name="Kim R.W."/>
            <person name="Choi I.Y."/>
            <person name="Choi B.S."/>
            <person name="Lim J.S."/>
            <person name="Lee Y.H."/>
            <person name="Choi D."/>
        </authorList>
    </citation>
    <scope>NUCLEOTIDE SEQUENCE [LARGE SCALE GENOMIC DNA]</scope>
    <source>
        <strain evidence="2">cv. CM334</strain>
    </source>
</reference>
<gene>
    <name evidence="1" type="ORF">T459_17047</name>
</gene>
<accession>A0A2G2ZAU6</accession>
<evidence type="ECO:0000313" key="2">
    <source>
        <dbReference type="Proteomes" id="UP000222542"/>
    </source>
</evidence>